<gene>
    <name evidence="2" type="ORF">BJY01DRAFT_222233</name>
</gene>
<feature type="region of interest" description="Disordered" evidence="1">
    <location>
        <begin position="77"/>
        <end position="118"/>
    </location>
</feature>
<protein>
    <submittedName>
        <fullName evidence="2">Uncharacterized protein</fullName>
    </submittedName>
</protein>
<proteinExistence type="predicted"/>
<feature type="compositionally biased region" description="Polar residues" evidence="1">
    <location>
        <begin position="1"/>
        <end position="20"/>
    </location>
</feature>
<feature type="region of interest" description="Disordered" evidence="1">
    <location>
        <begin position="1"/>
        <end position="60"/>
    </location>
</feature>
<reference evidence="2 3" key="1">
    <citation type="submission" date="2024-07" db="EMBL/GenBank/DDBJ databases">
        <title>Section-level genome sequencing and comparative genomics of Aspergillus sections Usti and Cavernicolus.</title>
        <authorList>
            <consortium name="Lawrence Berkeley National Laboratory"/>
            <person name="Nybo J.L."/>
            <person name="Vesth T.C."/>
            <person name="Theobald S."/>
            <person name="Frisvad J.C."/>
            <person name="Larsen T.O."/>
            <person name="Kjaerboelling I."/>
            <person name="Rothschild-Mancinelli K."/>
            <person name="Lyhne E.K."/>
            <person name="Kogle M.E."/>
            <person name="Barry K."/>
            <person name="Clum A."/>
            <person name="Na H."/>
            <person name="Ledsgaard L."/>
            <person name="Lin J."/>
            <person name="Lipzen A."/>
            <person name="Kuo A."/>
            <person name="Riley R."/>
            <person name="Mondo S."/>
            <person name="Labutti K."/>
            <person name="Haridas S."/>
            <person name="Pangalinan J."/>
            <person name="Salamov A.A."/>
            <person name="Simmons B.A."/>
            <person name="Magnuson J.K."/>
            <person name="Chen J."/>
            <person name="Drula E."/>
            <person name="Henrissat B."/>
            <person name="Wiebenga A."/>
            <person name="Lubbers R.J."/>
            <person name="Gomes A.C."/>
            <person name="Makela M.R."/>
            <person name="Stajich J."/>
            <person name="Grigoriev I.V."/>
            <person name="Mortensen U.H."/>
            <person name="De Vries R.P."/>
            <person name="Baker S.E."/>
            <person name="Andersen M.R."/>
        </authorList>
    </citation>
    <scope>NUCLEOTIDE SEQUENCE [LARGE SCALE GENOMIC DNA]</scope>
    <source>
        <strain evidence="2 3">CBS 123904</strain>
    </source>
</reference>
<keyword evidence="3" id="KW-1185">Reference proteome</keyword>
<feature type="region of interest" description="Disordered" evidence="1">
    <location>
        <begin position="131"/>
        <end position="214"/>
    </location>
</feature>
<comment type="caution">
    <text evidence="2">The sequence shown here is derived from an EMBL/GenBank/DDBJ whole genome shotgun (WGS) entry which is preliminary data.</text>
</comment>
<sequence length="380" mass="41330">MSLYVNTKQNPVSTPDLSTSESKKKTDILLAILSEAKSLPRETDTHPTSPTPDLPSPAQERLLELVRRVQESTELELALSRSSRDSGGYGYGIELDAGGDGDGDGYGGVSQGEQEKEEEYELLKDVIRASFPAFPPPTSPSVSHPAARAKERGTDIYREQREPENRIDDAEFPTSPFDSTPSSSSHPLLAQPQPHLQTPSSPSHRRKSSASGPLKQFNNQISFLAFLTKEQLLLSPGVGERIAIEMVRDTLSHHGSSISIYSHPHQHQAPQQQHAFSGGGGGESQSPPWFGDAGPASIAAAALWMIIMGEELYARIREQERERDSRVGTGSVKGGGGRSGGIAHEWETWTARLQYLSLRDDLSLEARECAAEGAAVMRRV</sequence>
<feature type="compositionally biased region" description="Basic and acidic residues" evidence="1">
    <location>
        <begin position="148"/>
        <end position="169"/>
    </location>
</feature>
<evidence type="ECO:0000256" key="1">
    <source>
        <dbReference type="SAM" id="MobiDB-lite"/>
    </source>
</evidence>
<feature type="compositionally biased region" description="Low complexity" evidence="1">
    <location>
        <begin position="256"/>
        <end position="275"/>
    </location>
</feature>
<evidence type="ECO:0000313" key="2">
    <source>
        <dbReference type="EMBL" id="KAL2836243.1"/>
    </source>
</evidence>
<organism evidence="2 3">
    <name type="scientific">Aspergillus pseudoustus</name>
    <dbReference type="NCBI Taxonomy" id="1810923"/>
    <lineage>
        <taxon>Eukaryota</taxon>
        <taxon>Fungi</taxon>
        <taxon>Dikarya</taxon>
        <taxon>Ascomycota</taxon>
        <taxon>Pezizomycotina</taxon>
        <taxon>Eurotiomycetes</taxon>
        <taxon>Eurotiomycetidae</taxon>
        <taxon>Eurotiales</taxon>
        <taxon>Aspergillaceae</taxon>
        <taxon>Aspergillus</taxon>
        <taxon>Aspergillus subgen. Nidulantes</taxon>
    </lineage>
</organism>
<feature type="region of interest" description="Disordered" evidence="1">
    <location>
        <begin position="256"/>
        <end position="291"/>
    </location>
</feature>
<feature type="compositionally biased region" description="Low complexity" evidence="1">
    <location>
        <begin position="172"/>
        <end position="185"/>
    </location>
</feature>
<dbReference type="Proteomes" id="UP001610446">
    <property type="component" value="Unassembled WGS sequence"/>
</dbReference>
<feature type="region of interest" description="Disordered" evidence="1">
    <location>
        <begin position="319"/>
        <end position="339"/>
    </location>
</feature>
<dbReference type="Pfam" id="PF12311">
    <property type="entry name" value="DUF3632"/>
    <property type="match status" value="1"/>
</dbReference>
<accession>A0ABR4J870</accession>
<dbReference type="InterPro" id="IPR022085">
    <property type="entry name" value="OpdG"/>
</dbReference>
<dbReference type="EMBL" id="JBFXLU010000182">
    <property type="protein sequence ID" value="KAL2836243.1"/>
    <property type="molecule type" value="Genomic_DNA"/>
</dbReference>
<evidence type="ECO:0000313" key="3">
    <source>
        <dbReference type="Proteomes" id="UP001610446"/>
    </source>
</evidence>
<name>A0ABR4J870_9EURO</name>